<dbReference type="Pfam" id="PF10739">
    <property type="entry name" value="DUF2550"/>
    <property type="match status" value="1"/>
</dbReference>
<organism evidence="3 4">
    <name type="scientific">Corynebacterium stationis</name>
    <dbReference type="NCBI Taxonomy" id="1705"/>
    <lineage>
        <taxon>Bacteria</taxon>
        <taxon>Bacillati</taxon>
        <taxon>Actinomycetota</taxon>
        <taxon>Actinomycetes</taxon>
        <taxon>Mycobacteriales</taxon>
        <taxon>Corynebacteriaceae</taxon>
        <taxon>Corynebacterium</taxon>
    </lineage>
</organism>
<dbReference type="Proteomes" id="UP000076947">
    <property type="component" value="Unassembled WGS sequence"/>
</dbReference>
<keyword evidence="2" id="KW-0812">Transmembrane</keyword>
<proteinExistence type="predicted"/>
<keyword evidence="4" id="KW-1185">Reference proteome</keyword>
<sequence length="171" mass="19593">MSVVSVILWLLAIIAILFIFFAAMRFFTLRSRGASVLMRKLPAKGYHGWRHGVLRYKGDTVDFYKLRSVWPMADHSFSRLDIELLDSRPATDGEAAFISKDYLIFCFSAAGKGYELACTQRAMMAFGAWVEASPSQRKEQIDFRRLRERATRPRGSNMPYDPSTWSSYNGK</sequence>
<dbReference type="AlphaFoldDB" id="A0A177IUU2"/>
<gene>
    <name evidence="3" type="ORF">AYJ05_02735</name>
</gene>
<dbReference type="RefSeq" id="WP_066837137.1">
    <property type="nucleotide sequence ID" value="NZ_LSTQ01000001.1"/>
</dbReference>
<accession>A0A177IUU2</accession>
<reference evidence="4" key="1">
    <citation type="submission" date="2016-02" db="EMBL/GenBank/DDBJ databases">
        <authorList>
            <person name="Kaur G."/>
            <person name="Nair G.R."/>
            <person name="Mayilraj S."/>
        </authorList>
    </citation>
    <scope>NUCLEOTIDE SEQUENCE [LARGE SCALE GENOMIC DNA]</scope>
    <source>
        <strain evidence="4">GA-15</strain>
    </source>
</reference>
<name>A0A177IUU2_9CORY</name>
<evidence type="ECO:0000313" key="3">
    <source>
        <dbReference type="EMBL" id="OAH32597.1"/>
    </source>
</evidence>
<evidence type="ECO:0000313" key="4">
    <source>
        <dbReference type="Proteomes" id="UP000076947"/>
    </source>
</evidence>
<dbReference type="EMBL" id="LSTQ01000001">
    <property type="protein sequence ID" value="OAH32597.1"/>
    <property type="molecule type" value="Genomic_DNA"/>
</dbReference>
<feature type="transmembrane region" description="Helical" evidence="2">
    <location>
        <begin position="6"/>
        <end position="29"/>
    </location>
</feature>
<evidence type="ECO:0000256" key="1">
    <source>
        <dbReference type="SAM" id="MobiDB-lite"/>
    </source>
</evidence>
<dbReference type="OrthoDB" id="4793422at2"/>
<dbReference type="STRING" id="1705.CA21670_07195"/>
<evidence type="ECO:0008006" key="5">
    <source>
        <dbReference type="Google" id="ProtNLM"/>
    </source>
</evidence>
<feature type="region of interest" description="Disordered" evidence="1">
    <location>
        <begin position="145"/>
        <end position="171"/>
    </location>
</feature>
<comment type="caution">
    <text evidence="3">The sequence shown here is derived from an EMBL/GenBank/DDBJ whole genome shotgun (WGS) entry which is preliminary data.</text>
</comment>
<protein>
    <recommendedName>
        <fullName evidence="5">DUF2550 domain-containing protein</fullName>
    </recommendedName>
</protein>
<evidence type="ECO:0000256" key="2">
    <source>
        <dbReference type="SAM" id="Phobius"/>
    </source>
</evidence>
<keyword evidence="2" id="KW-0472">Membrane</keyword>
<dbReference type="InterPro" id="IPR019675">
    <property type="entry name" value="DUF2550"/>
</dbReference>
<keyword evidence="2" id="KW-1133">Transmembrane helix</keyword>